<protein>
    <submittedName>
        <fullName evidence="2">Uncharacterized protein</fullName>
    </submittedName>
</protein>
<accession>A0A1G7T3M4</accession>
<evidence type="ECO:0000313" key="3">
    <source>
        <dbReference type="Proteomes" id="UP000199643"/>
    </source>
</evidence>
<feature type="region of interest" description="Disordered" evidence="1">
    <location>
        <begin position="1"/>
        <end position="63"/>
    </location>
</feature>
<name>A0A1G7T3M4_9SPHI</name>
<dbReference type="RefSeq" id="WP_090498656.1">
    <property type="nucleotide sequence ID" value="NZ_FNCH01000005.1"/>
</dbReference>
<organism evidence="2 3">
    <name type="scientific">Pedobacter terrae</name>
    <dbReference type="NCBI Taxonomy" id="405671"/>
    <lineage>
        <taxon>Bacteria</taxon>
        <taxon>Pseudomonadati</taxon>
        <taxon>Bacteroidota</taxon>
        <taxon>Sphingobacteriia</taxon>
        <taxon>Sphingobacteriales</taxon>
        <taxon>Sphingobacteriaceae</taxon>
        <taxon>Pedobacter</taxon>
    </lineage>
</organism>
<feature type="compositionally biased region" description="Basic and acidic residues" evidence="1">
    <location>
        <begin position="47"/>
        <end position="63"/>
    </location>
</feature>
<evidence type="ECO:0000313" key="2">
    <source>
        <dbReference type="EMBL" id="SDG29957.1"/>
    </source>
</evidence>
<dbReference type="AlphaFoldDB" id="A0A1G7T3M4"/>
<dbReference type="STRING" id="405671.SAMN05421827_10547"/>
<sequence length="63" mass="6812">MENKKTDLETNKEDKIGVIPVSQLEGSDADTAHQDDDAAAEQAEQATKSDSDSDEQTDKSNTD</sequence>
<dbReference type="EMBL" id="FNCH01000005">
    <property type="protein sequence ID" value="SDG29957.1"/>
    <property type="molecule type" value="Genomic_DNA"/>
</dbReference>
<reference evidence="3" key="1">
    <citation type="submission" date="2016-10" db="EMBL/GenBank/DDBJ databases">
        <authorList>
            <person name="Varghese N."/>
            <person name="Submissions S."/>
        </authorList>
    </citation>
    <scope>NUCLEOTIDE SEQUENCE [LARGE SCALE GENOMIC DNA]</scope>
    <source>
        <strain evidence="3">DSM 17933</strain>
    </source>
</reference>
<feature type="compositionally biased region" description="Basic and acidic residues" evidence="1">
    <location>
        <begin position="1"/>
        <end position="16"/>
    </location>
</feature>
<evidence type="ECO:0000256" key="1">
    <source>
        <dbReference type="SAM" id="MobiDB-lite"/>
    </source>
</evidence>
<dbReference type="Proteomes" id="UP000199643">
    <property type="component" value="Unassembled WGS sequence"/>
</dbReference>
<gene>
    <name evidence="2" type="ORF">SAMN05421827_10547</name>
</gene>
<proteinExistence type="predicted"/>
<keyword evidence="3" id="KW-1185">Reference proteome</keyword>